<dbReference type="GO" id="GO:0006310">
    <property type="term" value="P:DNA recombination"/>
    <property type="evidence" value="ECO:0007669"/>
    <property type="project" value="UniProtKB-KW"/>
</dbReference>
<dbReference type="GO" id="GO:0048205">
    <property type="term" value="P:COPI coating of Golgi vesicle"/>
    <property type="evidence" value="ECO:0007669"/>
    <property type="project" value="TreeGrafter"/>
</dbReference>
<dbReference type="Pfam" id="PF00583">
    <property type="entry name" value="Acetyltransf_1"/>
    <property type="match status" value="1"/>
</dbReference>
<dbReference type="SUPFAM" id="SSF50249">
    <property type="entry name" value="Nucleic acid-binding proteins"/>
    <property type="match status" value="1"/>
</dbReference>
<dbReference type="OrthoDB" id="418789at2759"/>
<evidence type="ECO:0000313" key="11">
    <source>
        <dbReference type="Proteomes" id="UP000186817"/>
    </source>
</evidence>
<keyword evidence="4" id="KW-0862">Zinc</keyword>
<evidence type="ECO:0000259" key="8">
    <source>
        <dbReference type="PROSITE" id="PS50115"/>
    </source>
</evidence>
<dbReference type="InterPro" id="IPR000182">
    <property type="entry name" value="GNAT_dom"/>
</dbReference>
<dbReference type="GO" id="GO:0000139">
    <property type="term" value="C:Golgi membrane"/>
    <property type="evidence" value="ECO:0007669"/>
    <property type="project" value="GOC"/>
</dbReference>
<dbReference type="Gene3D" id="3.40.630.30">
    <property type="match status" value="1"/>
</dbReference>
<dbReference type="InterPro" id="IPR001164">
    <property type="entry name" value="ArfGAP_dom"/>
</dbReference>
<dbReference type="GO" id="GO:0003677">
    <property type="term" value="F:DNA binding"/>
    <property type="evidence" value="ECO:0007669"/>
    <property type="project" value="InterPro"/>
</dbReference>
<dbReference type="Gene3D" id="3.40.50.300">
    <property type="entry name" value="P-loop containing nucleotide triphosphate hydrolases"/>
    <property type="match status" value="1"/>
</dbReference>
<keyword evidence="11" id="KW-1185">Reference proteome</keyword>
<organism evidence="10 11">
    <name type="scientific">Symbiodinium microadriaticum</name>
    <name type="common">Dinoflagellate</name>
    <name type="synonym">Zooxanthella microadriatica</name>
    <dbReference type="NCBI Taxonomy" id="2951"/>
    <lineage>
        <taxon>Eukaryota</taxon>
        <taxon>Sar</taxon>
        <taxon>Alveolata</taxon>
        <taxon>Dinophyceae</taxon>
        <taxon>Suessiales</taxon>
        <taxon>Symbiodiniaceae</taxon>
        <taxon>Symbiodinium</taxon>
    </lineage>
</organism>
<dbReference type="Proteomes" id="UP000186817">
    <property type="component" value="Unassembled WGS sequence"/>
</dbReference>
<evidence type="ECO:0000256" key="3">
    <source>
        <dbReference type="ARBA" id="ARBA00022771"/>
    </source>
</evidence>
<dbReference type="PROSITE" id="PS50115">
    <property type="entry name" value="ARFGAP"/>
    <property type="match status" value="1"/>
</dbReference>
<feature type="domain" description="N-acetyltransferase" evidence="9">
    <location>
        <begin position="1299"/>
        <end position="1456"/>
    </location>
</feature>
<dbReference type="GO" id="GO:0005524">
    <property type="term" value="F:ATP binding"/>
    <property type="evidence" value="ECO:0007669"/>
    <property type="project" value="InterPro"/>
</dbReference>
<keyword evidence="2" id="KW-0479">Metal-binding</keyword>
<dbReference type="InterPro" id="IPR037278">
    <property type="entry name" value="ARFGAP/RecO"/>
</dbReference>
<dbReference type="Gene3D" id="2.20.28.10">
    <property type="match status" value="1"/>
</dbReference>
<evidence type="ECO:0000256" key="5">
    <source>
        <dbReference type="ARBA" id="ARBA00023172"/>
    </source>
</evidence>
<dbReference type="CDD" id="cd04301">
    <property type="entry name" value="NAT_SF"/>
    <property type="match status" value="1"/>
</dbReference>
<dbReference type="InterPro" id="IPR031327">
    <property type="entry name" value="MCM"/>
</dbReference>
<dbReference type="PRINTS" id="PR00405">
    <property type="entry name" value="REVINTRACTNG"/>
</dbReference>
<name>A0A1Q9DEB9_SYMMI</name>
<dbReference type="GO" id="GO:0016747">
    <property type="term" value="F:acyltransferase activity, transferring groups other than amino-acyl groups"/>
    <property type="evidence" value="ECO:0007669"/>
    <property type="project" value="InterPro"/>
</dbReference>
<dbReference type="SUPFAM" id="SSF57863">
    <property type="entry name" value="ArfGap/RecO-like zinc finger"/>
    <property type="match status" value="1"/>
</dbReference>
<dbReference type="InterPro" id="IPR027417">
    <property type="entry name" value="P-loop_NTPase"/>
</dbReference>
<dbReference type="EMBL" id="LSRX01000577">
    <property type="protein sequence ID" value="OLP93521.1"/>
    <property type="molecule type" value="Genomic_DNA"/>
</dbReference>
<dbReference type="Gene3D" id="2.40.50.140">
    <property type="entry name" value="Nucleic acid-binding proteins"/>
    <property type="match status" value="1"/>
</dbReference>
<dbReference type="CDD" id="cd08830">
    <property type="entry name" value="ArfGap_ArfGap1"/>
    <property type="match status" value="1"/>
</dbReference>
<dbReference type="SMART" id="SM00105">
    <property type="entry name" value="ArfGap"/>
    <property type="match status" value="1"/>
</dbReference>
<keyword evidence="3 6" id="KW-0863">Zinc-finger</keyword>
<feature type="coiled-coil region" evidence="7">
    <location>
        <begin position="325"/>
        <end position="366"/>
    </location>
</feature>
<dbReference type="InterPro" id="IPR038508">
    <property type="entry name" value="ArfGAP_dom_sf"/>
</dbReference>
<keyword evidence="5" id="KW-0233">DNA recombination</keyword>
<dbReference type="InterPro" id="IPR016181">
    <property type="entry name" value="Acyl_CoA_acyltransferase"/>
</dbReference>
<dbReference type="Pfam" id="PF17207">
    <property type="entry name" value="MCM_OB"/>
    <property type="match status" value="1"/>
</dbReference>
<dbReference type="SUPFAM" id="SSF55729">
    <property type="entry name" value="Acyl-CoA N-acyltransferases (Nat)"/>
    <property type="match status" value="1"/>
</dbReference>
<dbReference type="GO" id="GO:0008270">
    <property type="term" value="F:zinc ion binding"/>
    <property type="evidence" value="ECO:0007669"/>
    <property type="project" value="UniProtKB-KW"/>
</dbReference>
<gene>
    <name evidence="10" type="primary">AGD6</name>
    <name evidence="10" type="ORF">AK812_SmicGene24549</name>
</gene>
<sequence>MASWLTGRVASLVKEPRQALPAADEAQQTLEQRARALTSPHSAAWLLSHWLEQCNSSEVYVQCQGASGSQGGARAWQLSFQQVLLRSSAFELVLEVCAKVPSVREALTPGPASASALLEQSKSLRQALHGMAERLLLPGALEVWPSLFDALLSRDSAGALPWDSWARRLVAALKKPWRLESLWPQLRRWDTAAAEELGGSDTASSTTLKATGAQGLSKQGIRAELIRRRFPQLALEAGRLRSRSEALCDGLEALRTVDGMGGVSCKEIEQLIQDASLALDSLDSGVQGSRDEARQLGQALSDAGSAVQRQMATVMLTQETFVARRGQLQNEKEQLAKRLQELDAEVTQLDQEASRCNQQIRQLQAQFSHNTSHYDGLLGGSAAFSEELGDRKAKAMAFRDCAAAALNVAKAAEAKQRTELETQRRRRASDLRRQVAAYVRKIWTASDQGRAAPEDEGELSGERWAREPTWGTWTGVDKIRAGNGWKAGEDFFALSKQRNVQIAQHKGGAVAKPWCGPHESVPVGRWHLEETHGDGTSAWVFGRGFGGTGEFFVGGTGGTAIPCQERNGQIALAHSAPECKLAATAAAKQFKFRAFSTAGYAQLDAQERTRLEAAAEFAELVAGAQPGRGTGKATPPREDAAEELMEATVLAQEVWRSVQVLLQRVDALGENRADSEVIASSSEMLASSAESQAFFLKAAEEDLCVCADCSALGSEWASVSYGIYLCVDCAGRHRGLGVHLSFVRSLAMDRWTPSQLRRMELGGSLRFRAFLAPFGLCDSSDSADSSLHARYSSRAASFYRRRLDAECRGQAFGDVPPSREEGRQIADPATFTAEEIDPAADGEGESLAAERQQLEEFDSSIHLVEEAVHQLLKKRGVDRPFGKLRFRHVPRALAARSLWSLKEIRYSLVGKFITASGLVARIGVVKAVAATRSFQCAACRRSFSVASLGTLGHEAPHCPGGDGLFCGSTDLQELGGTMTDYQEIRLQDVVPGSVGTTLKVILVADLAGSAVPGDIVVIGGILRAVWPRSRAVAELVLDASDVRHSKEVPSRSRSLFLGAPSDAMAQRAELLRSVVPGLQGLEVPKLALLLTLVGGGPYNPPVPEEVERWSRFMPEDESDATPPAGKKGIQEAKMRLSTHLLFVGDAATGKTKLIEQETASVADMATVRPRRSSRTVLICAGVALAGLRGGFVLPTERAGGTLRSSGRQAHICRAVPLRMAEGYERVEDESMFSMIVETGTSSPSVTKLEVVLPEERDLEPISHLVLSCFPEVVDAWLLPEALGGVAWAWNGLVKAWERSVIRTSLSVNFQRVMKRPSLRKPWRWQFEGDSLGLLLVEEGDGPISPVAFCELCILPANGCSPDDFGATMSMIIDNNQNTAQPYLQNFCVAPKWRRKGVGRAMLQMIEKVVVEVWNGDRLYLHAAGGKASERLYGGCGYEATGLSPPGEPSHMVKSLEVEDVGLPDSEEAQEVLSQ</sequence>
<keyword evidence="1" id="KW-0343">GTPase activation</keyword>
<comment type="caution">
    <text evidence="10">The sequence shown here is derived from an EMBL/GenBank/DDBJ whole genome shotgun (WGS) entry which is preliminary data.</text>
</comment>
<dbReference type="PANTHER" id="PTHR45686">
    <property type="entry name" value="ADP-RIBOSYLATION FACTOR GTPASE ACTIVATING PROTEIN 3, ISOFORM H-RELATED"/>
    <property type="match status" value="1"/>
</dbReference>
<evidence type="ECO:0000256" key="7">
    <source>
        <dbReference type="SAM" id="Coils"/>
    </source>
</evidence>
<dbReference type="Pfam" id="PF01412">
    <property type="entry name" value="ArfGap"/>
    <property type="match status" value="1"/>
</dbReference>
<evidence type="ECO:0000256" key="6">
    <source>
        <dbReference type="PROSITE-ProRule" id="PRU00288"/>
    </source>
</evidence>
<evidence type="ECO:0000256" key="1">
    <source>
        <dbReference type="ARBA" id="ARBA00022468"/>
    </source>
</evidence>
<protein>
    <submittedName>
        <fullName evidence="10">Putative ADP-ribosylation factor GTPase-activating protein AGD6</fullName>
    </submittedName>
</protein>
<evidence type="ECO:0000256" key="2">
    <source>
        <dbReference type="ARBA" id="ARBA00022723"/>
    </source>
</evidence>
<dbReference type="Gene3D" id="1.10.220.150">
    <property type="entry name" value="Arf GTPase activating protein"/>
    <property type="match status" value="1"/>
</dbReference>
<evidence type="ECO:0000259" key="9">
    <source>
        <dbReference type="PROSITE" id="PS51186"/>
    </source>
</evidence>
<dbReference type="InterPro" id="IPR012340">
    <property type="entry name" value="NA-bd_OB-fold"/>
</dbReference>
<accession>A0A1Q9DEB9</accession>
<feature type="domain" description="Arf-GAP" evidence="8">
    <location>
        <begin position="690"/>
        <end position="812"/>
    </location>
</feature>
<dbReference type="SMART" id="SM00350">
    <property type="entry name" value="MCM"/>
    <property type="match status" value="1"/>
</dbReference>
<dbReference type="GO" id="GO:0005096">
    <property type="term" value="F:GTPase activator activity"/>
    <property type="evidence" value="ECO:0007669"/>
    <property type="project" value="UniProtKB-KW"/>
</dbReference>
<evidence type="ECO:0000256" key="4">
    <source>
        <dbReference type="ARBA" id="ARBA00022833"/>
    </source>
</evidence>
<proteinExistence type="predicted"/>
<dbReference type="PANTHER" id="PTHR45686:SF4">
    <property type="entry name" value="ADP-RIBOSYLATION FACTOR GTPASE ACTIVATING PROTEIN 3, ISOFORM H"/>
    <property type="match status" value="1"/>
</dbReference>
<dbReference type="PROSITE" id="PS51186">
    <property type="entry name" value="GNAT"/>
    <property type="match status" value="1"/>
</dbReference>
<keyword evidence="7" id="KW-0175">Coiled coil</keyword>
<reference evidence="10 11" key="1">
    <citation type="submission" date="2016-02" db="EMBL/GenBank/DDBJ databases">
        <title>Genome analysis of coral dinoflagellate symbionts highlights evolutionary adaptations to a symbiotic lifestyle.</title>
        <authorList>
            <person name="Aranda M."/>
            <person name="Li Y."/>
            <person name="Liew Y.J."/>
            <person name="Baumgarten S."/>
            <person name="Simakov O."/>
            <person name="Wilson M."/>
            <person name="Piel J."/>
            <person name="Ashoor H."/>
            <person name="Bougouffa S."/>
            <person name="Bajic V.B."/>
            <person name="Ryu T."/>
            <person name="Ravasi T."/>
            <person name="Bayer T."/>
            <person name="Micklem G."/>
            <person name="Kim H."/>
            <person name="Bhak J."/>
            <person name="Lajeunesse T.C."/>
            <person name="Voolstra C.R."/>
        </authorList>
    </citation>
    <scope>NUCLEOTIDE SEQUENCE [LARGE SCALE GENOMIC DNA]</scope>
    <source>
        <strain evidence="10 11">CCMP2467</strain>
    </source>
</reference>
<dbReference type="InterPro" id="IPR033762">
    <property type="entry name" value="MCM_OB"/>
</dbReference>
<evidence type="ECO:0000313" key="10">
    <source>
        <dbReference type="EMBL" id="OLP93521.1"/>
    </source>
</evidence>